<name>A0A1L7WFG9_9HELO</name>
<feature type="transmembrane region" description="Helical" evidence="7">
    <location>
        <begin position="384"/>
        <end position="405"/>
    </location>
</feature>
<evidence type="ECO:0000256" key="5">
    <source>
        <dbReference type="ARBA" id="ARBA00023136"/>
    </source>
</evidence>
<protein>
    <submittedName>
        <fullName evidence="8">Probable amino acid transporters</fullName>
    </submittedName>
</protein>
<accession>A0A1L7WFG9</accession>
<organism evidence="8 9">
    <name type="scientific">Phialocephala subalpina</name>
    <dbReference type="NCBI Taxonomy" id="576137"/>
    <lineage>
        <taxon>Eukaryota</taxon>
        <taxon>Fungi</taxon>
        <taxon>Dikarya</taxon>
        <taxon>Ascomycota</taxon>
        <taxon>Pezizomycotina</taxon>
        <taxon>Leotiomycetes</taxon>
        <taxon>Helotiales</taxon>
        <taxon>Mollisiaceae</taxon>
        <taxon>Phialocephala</taxon>
        <taxon>Phialocephala fortinii species complex</taxon>
    </lineage>
</organism>
<feature type="transmembrane region" description="Helical" evidence="7">
    <location>
        <begin position="46"/>
        <end position="65"/>
    </location>
</feature>
<dbReference type="InterPro" id="IPR002293">
    <property type="entry name" value="AA/rel_permease1"/>
</dbReference>
<feature type="transmembrane region" description="Helical" evidence="7">
    <location>
        <begin position="134"/>
        <end position="162"/>
    </location>
</feature>
<evidence type="ECO:0000256" key="7">
    <source>
        <dbReference type="SAM" id="Phobius"/>
    </source>
</evidence>
<keyword evidence="4 7" id="KW-1133">Transmembrane helix</keyword>
<feature type="transmembrane region" description="Helical" evidence="7">
    <location>
        <begin position="411"/>
        <end position="432"/>
    </location>
</feature>
<dbReference type="EMBL" id="FJOG01000002">
    <property type="protein sequence ID" value="CZR51513.1"/>
    <property type="molecule type" value="Genomic_DNA"/>
</dbReference>
<keyword evidence="2" id="KW-0813">Transport</keyword>
<feature type="compositionally biased region" description="Polar residues" evidence="6">
    <location>
        <begin position="13"/>
        <end position="25"/>
    </location>
</feature>
<feature type="transmembrane region" description="Helical" evidence="7">
    <location>
        <begin position="174"/>
        <end position="190"/>
    </location>
</feature>
<keyword evidence="9" id="KW-1185">Reference proteome</keyword>
<dbReference type="AlphaFoldDB" id="A0A1L7WFG9"/>
<feature type="compositionally biased region" description="Basic and acidic residues" evidence="6">
    <location>
        <begin position="1"/>
        <end position="11"/>
    </location>
</feature>
<dbReference type="GO" id="GO:0015101">
    <property type="term" value="F:organic cation transmembrane transporter activity"/>
    <property type="evidence" value="ECO:0007669"/>
    <property type="project" value="UniProtKB-ARBA"/>
</dbReference>
<dbReference type="OrthoDB" id="2417308at2759"/>
<keyword evidence="3 7" id="KW-0812">Transmembrane</keyword>
<keyword evidence="5 7" id="KW-0472">Membrane</keyword>
<dbReference type="Gene3D" id="1.20.1740.10">
    <property type="entry name" value="Amino acid/polyamine transporter I"/>
    <property type="match status" value="1"/>
</dbReference>
<comment type="subcellular location">
    <subcellularLocation>
        <location evidence="1">Membrane</location>
        <topology evidence="1">Multi-pass membrane protein</topology>
    </subcellularLocation>
</comment>
<evidence type="ECO:0000256" key="3">
    <source>
        <dbReference type="ARBA" id="ARBA00022692"/>
    </source>
</evidence>
<feature type="transmembrane region" description="Helical" evidence="7">
    <location>
        <begin position="480"/>
        <end position="499"/>
    </location>
</feature>
<dbReference type="Proteomes" id="UP000184330">
    <property type="component" value="Unassembled WGS sequence"/>
</dbReference>
<feature type="region of interest" description="Disordered" evidence="6">
    <location>
        <begin position="1"/>
        <end position="25"/>
    </location>
</feature>
<evidence type="ECO:0000313" key="9">
    <source>
        <dbReference type="Proteomes" id="UP000184330"/>
    </source>
</evidence>
<feature type="transmembrane region" description="Helical" evidence="7">
    <location>
        <begin position="279"/>
        <end position="302"/>
    </location>
</feature>
<dbReference type="FunFam" id="1.20.1740.10:FF:000046">
    <property type="entry name" value="Amino-acid permease, putative"/>
    <property type="match status" value="1"/>
</dbReference>
<dbReference type="Pfam" id="PF13520">
    <property type="entry name" value="AA_permease_2"/>
    <property type="match status" value="1"/>
</dbReference>
<feature type="transmembrane region" description="Helical" evidence="7">
    <location>
        <begin position="77"/>
        <end position="99"/>
    </location>
</feature>
<evidence type="ECO:0000313" key="8">
    <source>
        <dbReference type="EMBL" id="CZR51513.1"/>
    </source>
</evidence>
<reference evidence="8 9" key="1">
    <citation type="submission" date="2016-03" db="EMBL/GenBank/DDBJ databases">
        <authorList>
            <person name="Ploux O."/>
        </authorList>
    </citation>
    <scope>NUCLEOTIDE SEQUENCE [LARGE SCALE GENOMIC DNA]</scope>
    <source>
        <strain evidence="8 9">UAMH 11012</strain>
    </source>
</reference>
<proteinExistence type="predicted"/>
<dbReference type="PIRSF" id="PIRSF006060">
    <property type="entry name" value="AA_transporter"/>
    <property type="match status" value="1"/>
</dbReference>
<sequence length="525" mass="56963">MAKSTKGEDVGISRNSSSNSDGTTASNADAARLAEMGYVQDMKRNFSVFSLLGVGFSLTNSWFGISTALVTGINSGGPVLIVYGIILIAIISTCVGISLSELASAMPNAGGQYFWANELAPKGYGRFASYLTGWFAWAGSIFTTASVALGLGSAVMGCIQLFHPTLVIKPWQVLIAYEIINAFAFLFNCYGKLLPRVATFTLWCSLLSFTVILITVPSVAPTHETAKFVFANFVNNTGWSSNGIAFIVGLINTNWAFACLDCATHMAEEVLMPERNIPIAIMGTVAIGFVTSWFYSVAMFFSINNLELLFNTPTGVPILALFHQALRSRGGALVLELLILSTGLGCQIASQTWQSRLCWSFARDNGLPFSPYLAKIHPKLDVPFNAHLFSSIIVAVLGLLYLGSITAFNSMVTACIVLLYISYSIPVACLLMKGRENIRHGPFWLGKVGAVANWVLLLWTAFTLVMYSFPPVQPVKAGNMNYVCVVYAVVTVILTGWWFGAGRWEYRGVEERKVDVVVAESDVVS</sequence>
<gene>
    <name evidence="8" type="ORF">PAC_01390</name>
</gene>
<feature type="transmembrane region" description="Helical" evidence="7">
    <location>
        <begin position="197"/>
        <end position="219"/>
    </location>
</feature>
<evidence type="ECO:0000256" key="2">
    <source>
        <dbReference type="ARBA" id="ARBA00022448"/>
    </source>
</evidence>
<evidence type="ECO:0000256" key="6">
    <source>
        <dbReference type="SAM" id="MobiDB-lite"/>
    </source>
</evidence>
<evidence type="ECO:0000256" key="4">
    <source>
        <dbReference type="ARBA" id="ARBA00022989"/>
    </source>
</evidence>
<feature type="transmembrane region" description="Helical" evidence="7">
    <location>
        <begin position="444"/>
        <end position="468"/>
    </location>
</feature>
<feature type="transmembrane region" description="Helical" evidence="7">
    <location>
        <begin position="239"/>
        <end position="258"/>
    </location>
</feature>
<evidence type="ECO:0000256" key="1">
    <source>
        <dbReference type="ARBA" id="ARBA00004141"/>
    </source>
</evidence>
<dbReference type="GO" id="GO:0016020">
    <property type="term" value="C:membrane"/>
    <property type="evidence" value="ECO:0007669"/>
    <property type="project" value="UniProtKB-SubCell"/>
</dbReference>
<dbReference type="PANTHER" id="PTHR45649">
    <property type="entry name" value="AMINO-ACID PERMEASE BAT1"/>
    <property type="match status" value="1"/>
</dbReference>
<dbReference type="PANTHER" id="PTHR45649:SF7">
    <property type="entry name" value="CHOLINE TRANSPORT PROTEIN"/>
    <property type="match status" value="1"/>
</dbReference>